<feature type="transmembrane region" description="Helical" evidence="4">
    <location>
        <begin position="410"/>
        <end position="432"/>
    </location>
</feature>
<organism evidence="5 6">
    <name type="scientific">Paenibacillus ehimensis</name>
    <dbReference type="NCBI Taxonomy" id="79264"/>
    <lineage>
        <taxon>Bacteria</taxon>
        <taxon>Bacillati</taxon>
        <taxon>Bacillota</taxon>
        <taxon>Bacilli</taxon>
        <taxon>Bacillales</taxon>
        <taxon>Paenibacillaceae</taxon>
        <taxon>Paenibacillus</taxon>
    </lineage>
</organism>
<dbReference type="EMBL" id="JAUMKJ010000001">
    <property type="protein sequence ID" value="MDO3675406.1"/>
    <property type="molecule type" value="Genomic_DNA"/>
</dbReference>
<evidence type="ECO:0000313" key="6">
    <source>
        <dbReference type="Proteomes" id="UP001168883"/>
    </source>
</evidence>
<comment type="caution">
    <text evidence="5">The sequence shown here is derived from an EMBL/GenBank/DDBJ whole genome shotgun (WGS) entry which is preliminary data.</text>
</comment>
<gene>
    <name evidence="5" type="ORF">Q3C12_00200</name>
</gene>
<evidence type="ECO:0000256" key="2">
    <source>
        <dbReference type="ARBA" id="ARBA00023136"/>
    </source>
</evidence>
<dbReference type="Proteomes" id="UP001168883">
    <property type="component" value="Unassembled WGS sequence"/>
</dbReference>
<protein>
    <submittedName>
        <fullName evidence="5">Spore germination protein</fullName>
    </submittedName>
</protein>
<reference evidence="5" key="1">
    <citation type="submission" date="2023-07" db="EMBL/GenBank/DDBJ databases">
        <authorList>
            <person name="Aktuganov G."/>
            <person name="Boyko T."/>
            <person name="Delegan Y."/>
            <person name="Galimzianova N."/>
            <person name="Gilvanova E."/>
            <person name="Korobov V."/>
            <person name="Kuzmina L."/>
            <person name="Melentiev A."/>
            <person name="Milman P."/>
            <person name="Ryabova A."/>
            <person name="Stupak E."/>
            <person name="Yasakov T."/>
            <person name="Zharikova N."/>
            <person name="Zhurenko E."/>
        </authorList>
    </citation>
    <scope>NUCLEOTIDE SEQUENCE</scope>
    <source>
        <strain evidence="5">IB-739</strain>
    </source>
</reference>
<evidence type="ECO:0000256" key="4">
    <source>
        <dbReference type="SAM" id="Phobius"/>
    </source>
</evidence>
<keyword evidence="2 4" id="KW-0472">Membrane</keyword>
<feature type="transmembrane region" description="Helical" evidence="4">
    <location>
        <begin position="439"/>
        <end position="462"/>
    </location>
</feature>
<dbReference type="InterPro" id="IPR050768">
    <property type="entry name" value="UPF0353/GerABKA_families"/>
</dbReference>
<feature type="region of interest" description="Disordered" evidence="3">
    <location>
        <begin position="1"/>
        <end position="22"/>
    </location>
</feature>
<proteinExistence type="inferred from homology"/>
<feature type="transmembrane region" description="Helical" evidence="4">
    <location>
        <begin position="312"/>
        <end position="334"/>
    </location>
</feature>
<dbReference type="PANTHER" id="PTHR22550">
    <property type="entry name" value="SPORE GERMINATION PROTEIN"/>
    <property type="match status" value="1"/>
</dbReference>
<sequence>MRNNMTRIPLHKRPKQNGCNEPSKYADVEVTSSLHHNITNLEAVFHHSSDIVFREFLVGEQQIRSYIVYIQGMTDEKTVNEYILDPLMRLHRIYVDEPSMTVIAKYFIRTGETNELSTLAELIDALLEGNTVLLMEGVPKALGIGTQGFPSRDVTEPETESVVRGPRESFTENLNDNIALIRRRVKTSDLIMDKLIIGRITKTKVTLAYIYGVVDEKLIQEVRDRLNRIDVDSVLDSSYIEELIEDNPYSLFPQVESTERPDKVAAGILEGRVAILVDGTPFTLMAPALMIQFLQSSEDYYQRYPFTTAVRFIRYLFFIIALLLPSTFVAVTTFHHEMMPTPLLISFTSAHQGVPFPTVVEAFIMEVTFEALREAGVRLPRTVGQAISIVGALVIGQAAVEAGIVSPAMVIVVALTAIASFSIPAYSLGFAIRLLRFGFLLLGAVLGFYGILLGLLGLMIHVTSLRSFGVPYLTPVAPFKIQDMKDVIMRAPWWNMTTRPSLFGMNNRRRQKFFLKPRPPKQNQ</sequence>
<accession>A0ABT8V1W6</accession>
<dbReference type="PIRSF" id="PIRSF005690">
    <property type="entry name" value="GerBA"/>
    <property type="match status" value="1"/>
</dbReference>
<dbReference type="PANTHER" id="PTHR22550:SF5">
    <property type="entry name" value="LEUCINE ZIPPER PROTEIN 4"/>
    <property type="match status" value="1"/>
</dbReference>
<evidence type="ECO:0000256" key="1">
    <source>
        <dbReference type="ARBA" id="ARBA00005278"/>
    </source>
</evidence>
<dbReference type="Pfam" id="PF03323">
    <property type="entry name" value="GerA"/>
    <property type="match status" value="1"/>
</dbReference>
<keyword evidence="4" id="KW-1133">Transmembrane helix</keyword>
<evidence type="ECO:0000313" key="5">
    <source>
        <dbReference type="EMBL" id="MDO3675406.1"/>
    </source>
</evidence>
<dbReference type="InterPro" id="IPR004995">
    <property type="entry name" value="Spore_Ger"/>
</dbReference>
<comment type="similarity">
    <text evidence="1">Belongs to the GerABKA family.</text>
</comment>
<dbReference type="RefSeq" id="WP_302876924.1">
    <property type="nucleotide sequence ID" value="NZ_JARLKN010000029.1"/>
</dbReference>
<keyword evidence="6" id="KW-1185">Reference proteome</keyword>
<keyword evidence="4" id="KW-0812">Transmembrane</keyword>
<name>A0ABT8V1W6_9BACL</name>
<evidence type="ECO:0000256" key="3">
    <source>
        <dbReference type="SAM" id="MobiDB-lite"/>
    </source>
</evidence>